<feature type="region of interest" description="Disordered" evidence="4">
    <location>
        <begin position="1"/>
        <end position="204"/>
    </location>
</feature>
<feature type="compositionally biased region" description="Acidic residues" evidence="4">
    <location>
        <begin position="882"/>
        <end position="891"/>
    </location>
</feature>
<feature type="compositionally biased region" description="Low complexity" evidence="4">
    <location>
        <begin position="28"/>
        <end position="44"/>
    </location>
</feature>
<sequence>MAAFTSSSPPFYPRPADGSHPPPTSGPSRLQRSNSQTSSSASTNDWISTPPPHSGASNTQTQPRQSSSQRPQRIRRAPARVTIDFEDDEGEGTASSSSVMRRDEESEGSDFDPEEADGEDDQDDDVDEEDGDEDDPEDEDDDARVATREPDDDDDDPVIGVAPRVIPRASAAAKSPKKAKKQKQRMSTSRPRKPKILRASGDASDGAYGRYRPYIVDRTIGSSARASNGMNLTREEQRPLFFPFSMGGQLLRVPDPMLSLSDVGKEKVRLDTINEQDRQVDFSDESIHAWQHVTHWALLGRWKEHNKSLVADWGWDAGKGFVYDDENDDKELVREAWKEKAAGDAQMADGDHRSVLESARGVMLLGLESKEKGWRFVDSTRAHRYVPPPADPLPAVPTDAIKTVGDLVERPPLVNNARGDYSLALNLDEGDDVEVKRESSTSLESFGLGASGFVYNAGSFISSLDWAPASHISSPHPEYLALAVSLTSPPGAVPQHALGERSDAPGAIHILGLSHGECRLEYKIAIKEAEVRQVLWSPRGWDHREPPEVGHSGYAGAGPPPRIGLLAVMLSNRKVTIFAPPHPDVIHNSAGKGKDNNRDECSAPLVELTPLLELPFHGASRQPTCIAWGSGELLAAGCVDGSVSVWPVGEHLRSIGMTWPSPWILAWERSPPPSHHIHPVEGTVTSLSFLNLPRRSATGRDLLTYSDTASSKLGDGGVEGFEQDSAPHILLVSSLDGTQQIVDLDAPELLCGEATRLREPLYTSSFMPAFLGCWLVERGGGENAVRLMNPRPDNYGRSHGLTSHRGRVTALSGSRYHPLVASGAADGSVKVTNALLSVSRTAKMVDGMLFRLDIHRSSGKLRFVDRVLPEDLVDTAKKEENGEGDDDDDEDGQKSLSQLNLLSQNSAWHPAVRVTGLAWSPNVQTPFLLASATAAGLVRIDWLAATQMLARKGKGGKKRVRSETDEEGEEGEEGGGEEEDANGHGEIDERAE</sequence>
<protein>
    <recommendedName>
        <fullName evidence="7">WD40 repeat-like protein</fullName>
    </recommendedName>
</protein>
<evidence type="ECO:0000256" key="2">
    <source>
        <dbReference type="ARBA" id="ARBA00023163"/>
    </source>
</evidence>
<dbReference type="Pfam" id="PF00400">
    <property type="entry name" value="WD40"/>
    <property type="match status" value="1"/>
</dbReference>
<keyword evidence="2" id="KW-0804">Transcription</keyword>
<evidence type="ECO:0000256" key="1">
    <source>
        <dbReference type="ARBA" id="ARBA00004123"/>
    </source>
</evidence>
<evidence type="ECO:0008006" key="7">
    <source>
        <dbReference type="Google" id="ProtNLM"/>
    </source>
</evidence>
<feature type="compositionally biased region" description="Acidic residues" evidence="4">
    <location>
        <begin position="964"/>
        <end position="980"/>
    </location>
</feature>
<keyword evidence="3" id="KW-0539">Nucleus</keyword>
<feature type="region of interest" description="Disordered" evidence="4">
    <location>
        <begin position="874"/>
        <end position="894"/>
    </location>
</feature>
<accession>A0A316UVN7</accession>
<dbReference type="Gene3D" id="2.130.10.10">
    <property type="entry name" value="YVTN repeat-like/Quinoprotein amine dehydrogenase"/>
    <property type="match status" value="2"/>
</dbReference>
<evidence type="ECO:0000313" key="6">
    <source>
        <dbReference type="Proteomes" id="UP000245884"/>
    </source>
</evidence>
<dbReference type="GeneID" id="37027459"/>
<feature type="compositionally biased region" description="Basic residues" evidence="4">
    <location>
        <begin position="175"/>
        <end position="196"/>
    </location>
</feature>
<organism evidence="5 6">
    <name type="scientific">Jaminaea rosea</name>
    <dbReference type="NCBI Taxonomy" id="1569628"/>
    <lineage>
        <taxon>Eukaryota</taxon>
        <taxon>Fungi</taxon>
        <taxon>Dikarya</taxon>
        <taxon>Basidiomycota</taxon>
        <taxon>Ustilaginomycotina</taxon>
        <taxon>Exobasidiomycetes</taxon>
        <taxon>Microstromatales</taxon>
        <taxon>Microstromatales incertae sedis</taxon>
        <taxon>Jaminaea</taxon>
    </lineage>
</organism>
<gene>
    <name evidence="5" type="ORF">BDZ90DRAFT_230867</name>
</gene>
<dbReference type="OrthoDB" id="4703at2759"/>
<evidence type="ECO:0000256" key="3">
    <source>
        <dbReference type="ARBA" id="ARBA00023242"/>
    </source>
</evidence>
<dbReference type="GO" id="GO:0005634">
    <property type="term" value="C:nucleus"/>
    <property type="evidence" value="ECO:0007669"/>
    <property type="project" value="UniProtKB-SubCell"/>
</dbReference>
<dbReference type="GO" id="GO:0000127">
    <property type="term" value="C:transcription factor TFIIIC complex"/>
    <property type="evidence" value="ECO:0007669"/>
    <property type="project" value="TreeGrafter"/>
</dbReference>
<dbReference type="STRING" id="1569628.A0A316UVN7"/>
<comment type="subcellular location">
    <subcellularLocation>
        <location evidence="1">Nucleus</location>
    </subcellularLocation>
</comment>
<dbReference type="AlphaFoldDB" id="A0A316UVN7"/>
<feature type="compositionally biased region" description="Basic residues" evidence="4">
    <location>
        <begin position="951"/>
        <end position="960"/>
    </location>
</feature>
<feature type="compositionally biased region" description="Low complexity" evidence="4">
    <location>
        <begin position="59"/>
        <end position="71"/>
    </location>
</feature>
<keyword evidence="6" id="KW-1185">Reference proteome</keyword>
<evidence type="ECO:0000256" key="4">
    <source>
        <dbReference type="SAM" id="MobiDB-lite"/>
    </source>
</evidence>
<reference evidence="5 6" key="1">
    <citation type="journal article" date="2018" name="Mol. Biol. Evol.">
        <title>Broad Genomic Sampling Reveals a Smut Pathogenic Ancestry of the Fungal Clade Ustilaginomycotina.</title>
        <authorList>
            <person name="Kijpornyongpan T."/>
            <person name="Mondo S.J."/>
            <person name="Barry K."/>
            <person name="Sandor L."/>
            <person name="Lee J."/>
            <person name="Lipzen A."/>
            <person name="Pangilinan J."/>
            <person name="LaButti K."/>
            <person name="Hainaut M."/>
            <person name="Henrissat B."/>
            <person name="Grigoriev I.V."/>
            <person name="Spatafora J.W."/>
            <person name="Aime M.C."/>
        </authorList>
    </citation>
    <scope>NUCLEOTIDE SEQUENCE [LARGE SCALE GENOMIC DNA]</scope>
    <source>
        <strain evidence="5 6">MCA 5214</strain>
    </source>
</reference>
<feature type="compositionally biased region" description="Acidic residues" evidence="4">
    <location>
        <begin position="105"/>
        <end position="142"/>
    </location>
</feature>
<feature type="compositionally biased region" description="Basic and acidic residues" evidence="4">
    <location>
        <begin position="981"/>
        <end position="992"/>
    </location>
</feature>
<dbReference type="InterPro" id="IPR036322">
    <property type="entry name" value="WD40_repeat_dom_sf"/>
</dbReference>
<feature type="region of interest" description="Disordered" evidence="4">
    <location>
        <begin position="951"/>
        <end position="992"/>
    </location>
</feature>
<dbReference type="PANTHER" id="PTHR15052">
    <property type="entry name" value="RNA POLYMERASE III TRANSCRIPTION INITIATION FACTOR COMPLEX SUBUNIT"/>
    <property type="match status" value="1"/>
</dbReference>
<dbReference type="GO" id="GO:0006383">
    <property type="term" value="P:transcription by RNA polymerase III"/>
    <property type="evidence" value="ECO:0007669"/>
    <property type="project" value="TreeGrafter"/>
</dbReference>
<dbReference type="InterPro" id="IPR052416">
    <property type="entry name" value="GTF3C_component"/>
</dbReference>
<dbReference type="RefSeq" id="XP_025363470.1">
    <property type="nucleotide sequence ID" value="XM_025505636.1"/>
</dbReference>
<dbReference type="Proteomes" id="UP000245884">
    <property type="component" value="Unassembled WGS sequence"/>
</dbReference>
<proteinExistence type="predicted"/>
<evidence type="ECO:0000313" key="5">
    <source>
        <dbReference type="EMBL" id="PWN28858.1"/>
    </source>
</evidence>
<dbReference type="EMBL" id="KZ819664">
    <property type="protein sequence ID" value="PWN28858.1"/>
    <property type="molecule type" value="Genomic_DNA"/>
</dbReference>
<dbReference type="InterPro" id="IPR015943">
    <property type="entry name" value="WD40/YVTN_repeat-like_dom_sf"/>
</dbReference>
<dbReference type="InterPro" id="IPR001680">
    <property type="entry name" value="WD40_rpt"/>
</dbReference>
<dbReference type="SMART" id="SM00320">
    <property type="entry name" value="WD40"/>
    <property type="match status" value="2"/>
</dbReference>
<name>A0A316UVN7_9BASI</name>
<dbReference type="SUPFAM" id="SSF50978">
    <property type="entry name" value="WD40 repeat-like"/>
    <property type="match status" value="1"/>
</dbReference>
<dbReference type="PANTHER" id="PTHR15052:SF2">
    <property type="entry name" value="GENERAL TRANSCRIPTION FACTOR 3C POLYPEPTIDE 2"/>
    <property type="match status" value="1"/>
</dbReference>